<dbReference type="Proteomes" id="UP000293519">
    <property type="component" value="Unassembled WGS sequence"/>
</dbReference>
<keyword evidence="2" id="KW-1185">Reference proteome</keyword>
<reference evidence="1 2" key="1">
    <citation type="journal article" date="2015" name="Stand. Genomic Sci.">
        <title>Genomic Encyclopedia of Bacterial and Archaeal Type Strains, Phase III: the genomes of soil and plant-associated and newly described type strains.</title>
        <authorList>
            <person name="Whitman W.B."/>
            <person name="Woyke T."/>
            <person name="Klenk H.P."/>
            <person name="Zhou Y."/>
            <person name="Lilburn T.G."/>
            <person name="Beck B.J."/>
            <person name="De Vos P."/>
            <person name="Vandamme P."/>
            <person name="Eisen J.A."/>
            <person name="Garrity G."/>
            <person name="Hugenholtz P."/>
            <person name="Kyrpides N.C."/>
        </authorList>
    </citation>
    <scope>NUCLEOTIDE SEQUENCE [LARGE SCALE GENOMIC DNA]</scope>
    <source>
        <strain evidence="1 2">CV2</strain>
    </source>
</reference>
<dbReference type="EMBL" id="SGWW01000001">
    <property type="protein sequence ID" value="RZS59300.1"/>
    <property type="molecule type" value="Genomic_DNA"/>
</dbReference>
<name>A0A4V2EXF4_9MICO</name>
<sequence length="396" mass="45368">MKKQVNGLKALRLFLEKEDRQRISELSAQMDLLADTVDRFYEVLGSRHWIFHDRLSITRLKDQVLDEPTIDEAEIAMCRIYEDAELMRIMILPLMRFPEMRARETLVNHALRDFTEKRYYATVLTLLTVMDGFVNDVQDVRRGLHARDATELQAWDTAVGHHMGLTATQASFRKSYSRRIDEEFFDLARNGILHGNITNYDNVIVASKAWNRLFAVVDWASSLEKAAKPKDKEPTWGEVVERIRSNAEFKSKLDEWEASSGTLKTTDACDTHTSTRAAVDFLELWAKSNWGHLSTRFMRLGKGSSGNATPKEIKSAFSPYVLESFVVRSYEVQAPAVAEVSVDIVVNGEMFPAVLRMTYTNEDGDTRVEGKQEGSWKMVFRSPEVYSRDIVKVAKY</sequence>
<organism evidence="1 2">
    <name type="scientific">Microcella putealis</name>
    <dbReference type="NCBI Taxonomy" id="337005"/>
    <lineage>
        <taxon>Bacteria</taxon>
        <taxon>Bacillati</taxon>
        <taxon>Actinomycetota</taxon>
        <taxon>Actinomycetes</taxon>
        <taxon>Micrococcales</taxon>
        <taxon>Microbacteriaceae</taxon>
        <taxon>Microcella</taxon>
    </lineage>
</organism>
<evidence type="ECO:0000313" key="1">
    <source>
        <dbReference type="EMBL" id="RZS59300.1"/>
    </source>
</evidence>
<gene>
    <name evidence="1" type="ORF">EV141_0520</name>
</gene>
<dbReference type="AlphaFoldDB" id="A0A4V2EXF4"/>
<protein>
    <submittedName>
        <fullName evidence="1">Uncharacterized protein</fullName>
    </submittedName>
</protein>
<evidence type="ECO:0000313" key="2">
    <source>
        <dbReference type="Proteomes" id="UP000293519"/>
    </source>
</evidence>
<comment type="caution">
    <text evidence="1">The sequence shown here is derived from an EMBL/GenBank/DDBJ whole genome shotgun (WGS) entry which is preliminary data.</text>
</comment>
<proteinExistence type="predicted"/>
<accession>A0A4V2EXF4</accession>